<dbReference type="NCBIfam" id="NF002381">
    <property type="entry name" value="PRK01388.1"/>
    <property type="match status" value="1"/>
</dbReference>
<keyword evidence="3 6" id="KW-0056">Arginine metabolism</keyword>
<evidence type="ECO:0000256" key="5">
    <source>
        <dbReference type="ARBA" id="ARBA00049429"/>
    </source>
</evidence>
<comment type="pathway">
    <text evidence="1 6">Amino-acid degradation; L-arginine degradation via ADI pathway; carbamoyl phosphate from L-arginine: step 1/2.</text>
</comment>
<dbReference type="Pfam" id="PF02274">
    <property type="entry name" value="ADI"/>
    <property type="match status" value="1"/>
</dbReference>
<evidence type="ECO:0000256" key="1">
    <source>
        <dbReference type="ARBA" id="ARBA00005213"/>
    </source>
</evidence>
<evidence type="ECO:0000256" key="2">
    <source>
        <dbReference type="ARBA" id="ARBA00010206"/>
    </source>
</evidence>
<dbReference type="GO" id="GO:0019546">
    <property type="term" value="P:L-arginine deiminase pathway"/>
    <property type="evidence" value="ECO:0007669"/>
    <property type="project" value="UniProtKB-UniRule"/>
</dbReference>
<evidence type="ECO:0000256" key="6">
    <source>
        <dbReference type="HAMAP-Rule" id="MF_00242"/>
    </source>
</evidence>
<dbReference type="GO" id="GO:0016990">
    <property type="term" value="F:arginine deiminase activity"/>
    <property type="evidence" value="ECO:0007669"/>
    <property type="project" value="UniProtKB-UniRule"/>
</dbReference>
<evidence type="ECO:0000256" key="7">
    <source>
        <dbReference type="PIRSR" id="PIRSR006356-1"/>
    </source>
</evidence>
<comment type="similarity">
    <text evidence="2 6">Belongs to the arginine deiminase family.</text>
</comment>
<reference evidence="8 9" key="1">
    <citation type="journal article" date="2015" name="Genome Announc.">
        <title>Expanding the biotechnology potential of lactobacilli through comparative genomics of 213 strains and associated genera.</title>
        <authorList>
            <person name="Sun Z."/>
            <person name="Harris H.M."/>
            <person name="McCann A."/>
            <person name="Guo C."/>
            <person name="Argimon S."/>
            <person name="Zhang W."/>
            <person name="Yang X."/>
            <person name="Jeffery I.B."/>
            <person name="Cooney J.C."/>
            <person name="Kagawa T.F."/>
            <person name="Liu W."/>
            <person name="Song Y."/>
            <person name="Salvetti E."/>
            <person name="Wrobel A."/>
            <person name="Rasinkangas P."/>
            <person name="Parkhill J."/>
            <person name="Rea M.C."/>
            <person name="O'Sullivan O."/>
            <person name="Ritari J."/>
            <person name="Douillard F.P."/>
            <person name="Paul Ross R."/>
            <person name="Yang R."/>
            <person name="Briner A.E."/>
            <person name="Felis G.E."/>
            <person name="de Vos W.M."/>
            <person name="Barrangou R."/>
            <person name="Klaenhammer T.R."/>
            <person name="Caufield P.W."/>
            <person name="Cui Y."/>
            <person name="Zhang H."/>
            <person name="O'Toole P.W."/>
        </authorList>
    </citation>
    <scope>NUCLEOTIDE SEQUENCE [LARGE SCALE GENOMIC DNA]</scope>
    <source>
        <strain evidence="8 9">DSM 20653</strain>
    </source>
</reference>
<dbReference type="HAMAP" id="MF_00242">
    <property type="entry name" value="Arg_deiminase"/>
    <property type="match status" value="1"/>
</dbReference>
<evidence type="ECO:0000313" key="8">
    <source>
        <dbReference type="EMBL" id="KRM51987.1"/>
    </source>
</evidence>
<comment type="catalytic activity">
    <reaction evidence="5 6">
        <text>L-arginine + H2O = L-citrulline + NH4(+)</text>
        <dbReference type="Rhea" id="RHEA:19597"/>
        <dbReference type="ChEBI" id="CHEBI:15377"/>
        <dbReference type="ChEBI" id="CHEBI:28938"/>
        <dbReference type="ChEBI" id="CHEBI:32682"/>
        <dbReference type="ChEBI" id="CHEBI:57743"/>
        <dbReference type="EC" id="3.5.3.6"/>
    </reaction>
</comment>
<proteinExistence type="inferred from homology"/>
<comment type="subcellular location">
    <subcellularLocation>
        <location evidence="6">Cytoplasm</location>
    </subcellularLocation>
</comment>
<dbReference type="PATRIC" id="fig|1423820.4.peg.1207"/>
<evidence type="ECO:0000256" key="3">
    <source>
        <dbReference type="ARBA" id="ARBA00022503"/>
    </source>
</evidence>
<dbReference type="PANTHER" id="PTHR47271">
    <property type="entry name" value="ARGININE DEIMINASE"/>
    <property type="match status" value="1"/>
</dbReference>
<dbReference type="EMBL" id="AYYZ01000029">
    <property type="protein sequence ID" value="KRM51987.1"/>
    <property type="molecule type" value="Genomic_DNA"/>
</dbReference>
<feature type="active site" description="Amidino-cysteine intermediate" evidence="6 7">
    <location>
        <position position="401"/>
    </location>
</feature>
<dbReference type="PRINTS" id="PR01466">
    <property type="entry name" value="ARGDEIMINASE"/>
</dbReference>
<accession>A0A0R1ZM05</accession>
<dbReference type="UniPathway" id="UPA00254">
    <property type="reaction ID" value="UER00364"/>
</dbReference>
<organism evidence="8 9">
    <name type="scientific">Ligilactobacillus araffinosus DSM 20653</name>
    <dbReference type="NCBI Taxonomy" id="1423820"/>
    <lineage>
        <taxon>Bacteria</taxon>
        <taxon>Bacillati</taxon>
        <taxon>Bacillota</taxon>
        <taxon>Bacilli</taxon>
        <taxon>Lactobacillales</taxon>
        <taxon>Lactobacillaceae</taxon>
        <taxon>Ligilactobacillus</taxon>
    </lineage>
</organism>
<dbReference type="PANTHER" id="PTHR47271:SF2">
    <property type="entry name" value="ARGININE DEIMINASE"/>
    <property type="match status" value="1"/>
</dbReference>
<sequence length="413" mass="46756">MGSPIHITSEIGKLESVILKRPGHEVENITPDTMERLLFDDIPYLPIAQEEHDFFADTLRQNGIEVLYLEKLAAEAVADPKVKDQFLEQMISESGYLSGPIHDALKEYLLSFDNQDMINKIMAGVRKNEVNLTYQSLQELAEDADYPFYMDPMPNLYFTRDPAASIGDGLSINRMTFKARQRESMFMEYIIKYHPRFANKGLHVWRSRNHTSHIEGGDELVLSDHVFAIGVSQRTTANAIEDIAKHLFEDHKSNFDTVIAIKIPHNHAMMHLDTVLTMIDYDKFTVHPAILTKGGKVDTYTLHPGKEDGELEIKYNDDLKEVLKEALGLDDLDLIPTGNGDPIVAAREQWNDGSNTLAIAPGEVVTYDRNYVSNDLLRKHGILVHEVRSSELARGRGGPRCMSMPIVRQDLKK</sequence>
<dbReference type="Gene3D" id="1.10.3930.10">
    <property type="entry name" value="Arginine deiminase"/>
    <property type="match status" value="1"/>
</dbReference>
<dbReference type="SUPFAM" id="SSF55909">
    <property type="entry name" value="Pentein"/>
    <property type="match status" value="1"/>
</dbReference>
<dbReference type="Gene3D" id="3.75.10.10">
    <property type="entry name" value="L-arginine/glycine Amidinotransferase, Chain A"/>
    <property type="match status" value="1"/>
</dbReference>
<dbReference type="GO" id="GO:0005737">
    <property type="term" value="C:cytoplasm"/>
    <property type="evidence" value="ECO:0007669"/>
    <property type="project" value="UniProtKB-SubCell"/>
</dbReference>
<dbReference type="InterPro" id="IPR003876">
    <property type="entry name" value="Arg_deiminase"/>
</dbReference>
<dbReference type="AlphaFoldDB" id="A0A0R1ZM05"/>
<keyword evidence="9" id="KW-1185">Reference proteome</keyword>
<dbReference type="Proteomes" id="UP000051291">
    <property type="component" value="Unassembled WGS sequence"/>
</dbReference>
<evidence type="ECO:0000256" key="4">
    <source>
        <dbReference type="ARBA" id="ARBA00022801"/>
    </source>
</evidence>
<dbReference type="STRING" id="1423820.FC64_GL001181"/>
<name>A0A0R1ZM05_9LACO</name>
<keyword evidence="4 6" id="KW-0378">Hydrolase</keyword>
<keyword evidence="6" id="KW-0963">Cytoplasm</keyword>
<dbReference type="NCBIfam" id="TIGR01078">
    <property type="entry name" value="arcA"/>
    <property type="match status" value="1"/>
</dbReference>
<comment type="caution">
    <text evidence="8">The sequence shown here is derived from an EMBL/GenBank/DDBJ whole genome shotgun (WGS) entry which is preliminary data.</text>
</comment>
<dbReference type="EC" id="3.5.3.6" evidence="6"/>
<dbReference type="PIRSF" id="PIRSF006356">
    <property type="entry name" value="Arg_deiminase"/>
    <property type="match status" value="1"/>
</dbReference>
<protein>
    <recommendedName>
        <fullName evidence="6">Arginine deiminase</fullName>
        <shortName evidence="6">ADI</shortName>
        <ecNumber evidence="6">3.5.3.6</ecNumber>
    </recommendedName>
    <alternativeName>
        <fullName evidence="6">Arginine dihydrolase</fullName>
        <shortName evidence="6">AD</shortName>
    </alternativeName>
</protein>
<dbReference type="RefSeq" id="WP_057907007.1">
    <property type="nucleotide sequence ID" value="NZ_AYYZ01000029.1"/>
</dbReference>
<evidence type="ECO:0000313" key="9">
    <source>
        <dbReference type="Proteomes" id="UP000051291"/>
    </source>
</evidence>
<gene>
    <name evidence="6" type="primary">arcA</name>
    <name evidence="8" type="ORF">FC64_GL001181</name>
</gene>